<evidence type="ECO:0000313" key="11">
    <source>
        <dbReference type="Proteomes" id="UP000244722"/>
    </source>
</evidence>
<dbReference type="PANTHER" id="PTHR13184:SF5">
    <property type="entry name" value="METHYLTRANSFERASE-LIKE PROTEIN 17, MITOCHONDRIAL"/>
    <property type="match status" value="1"/>
</dbReference>
<dbReference type="Pfam" id="PF09243">
    <property type="entry name" value="Rsm22"/>
    <property type="match status" value="1"/>
</dbReference>
<evidence type="ECO:0000256" key="5">
    <source>
        <dbReference type="ARBA" id="ARBA00023014"/>
    </source>
</evidence>
<keyword evidence="3" id="KW-0809">Transit peptide</keyword>
<dbReference type="AlphaFoldDB" id="A0A2T7A4R9"/>
<dbReference type="OrthoDB" id="421327at2759"/>
<dbReference type="GO" id="GO:0046872">
    <property type="term" value="F:metal ion binding"/>
    <property type="evidence" value="ECO:0007669"/>
    <property type="project" value="UniProtKB-KW"/>
</dbReference>
<reference evidence="10 11" key="1">
    <citation type="submission" date="2017-04" db="EMBL/GenBank/DDBJ databases">
        <title>Draft genome sequence of Tuber borchii Vittad., a whitish edible truffle.</title>
        <authorList>
            <consortium name="DOE Joint Genome Institute"/>
            <person name="Murat C."/>
            <person name="Kuo A."/>
            <person name="Barry K.W."/>
            <person name="Clum A."/>
            <person name="Dockter R.B."/>
            <person name="Fauchery L."/>
            <person name="Iotti M."/>
            <person name="Kohler A."/>
            <person name="Labutti K."/>
            <person name="Lindquist E.A."/>
            <person name="Lipzen A."/>
            <person name="Ohm R.A."/>
            <person name="Wang M."/>
            <person name="Grigoriev I.V."/>
            <person name="Zambonelli A."/>
            <person name="Martin F.M."/>
        </authorList>
    </citation>
    <scope>NUCLEOTIDE SEQUENCE [LARGE SCALE GENOMIC DNA]</scope>
    <source>
        <strain evidence="10 11">Tbo3840</strain>
    </source>
</reference>
<feature type="region of interest" description="Disordered" evidence="9">
    <location>
        <begin position="32"/>
        <end position="52"/>
    </location>
</feature>
<feature type="compositionally biased region" description="Basic and acidic residues" evidence="9">
    <location>
        <begin position="169"/>
        <end position="187"/>
    </location>
</feature>
<dbReference type="GO" id="GO:0003735">
    <property type="term" value="F:structural constituent of ribosome"/>
    <property type="evidence" value="ECO:0007669"/>
    <property type="project" value="TreeGrafter"/>
</dbReference>
<organism evidence="10 11">
    <name type="scientific">Tuber borchii</name>
    <name type="common">White truffle</name>
    <dbReference type="NCBI Taxonomy" id="42251"/>
    <lineage>
        <taxon>Eukaryota</taxon>
        <taxon>Fungi</taxon>
        <taxon>Dikarya</taxon>
        <taxon>Ascomycota</taxon>
        <taxon>Pezizomycotina</taxon>
        <taxon>Pezizomycetes</taxon>
        <taxon>Pezizales</taxon>
        <taxon>Tuberaceae</taxon>
        <taxon>Tuber</taxon>
    </lineage>
</organism>
<proteinExistence type="predicted"/>
<keyword evidence="5" id="KW-0411">Iron-sulfur</keyword>
<protein>
    <submittedName>
        <fullName evidence="10">Mitochondrial small ribosomal subunit Rsm22-domain-containing protein</fullName>
    </submittedName>
</protein>
<comment type="function">
    <text evidence="7">Mitochondrial ribosome (mitoribosome) assembly factor. Binds at the interface of the head and body domains of the mitochondrial small ribosomal subunit (mt-SSU), occluding the mRNA channel and preventing compaction of the head domain towards the body. Probable inactive methyltransferase: retains the characteristic folding and ability to bind S-adenosyl-L-methionine, but it probably lost its methyltransferase activity.</text>
</comment>
<accession>A0A2T7A4R9</accession>
<evidence type="ECO:0000256" key="6">
    <source>
        <dbReference type="ARBA" id="ARBA00023128"/>
    </source>
</evidence>
<evidence type="ECO:0000256" key="3">
    <source>
        <dbReference type="ARBA" id="ARBA00022946"/>
    </source>
</evidence>
<evidence type="ECO:0000256" key="8">
    <source>
        <dbReference type="SAM" id="Coils"/>
    </source>
</evidence>
<evidence type="ECO:0000256" key="1">
    <source>
        <dbReference type="ARBA" id="ARBA00004173"/>
    </source>
</evidence>
<evidence type="ECO:0000313" key="10">
    <source>
        <dbReference type="EMBL" id="PUU82708.1"/>
    </source>
</evidence>
<keyword evidence="11" id="KW-1185">Reference proteome</keyword>
<evidence type="ECO:0000256" key="7">
    <source>
        <dbReference type="ARBA" id="ARBA00045681"/>
    </source>
</evidence>
<dbReference type="EMBL" id="NESQ01000023">
    <property type="protein sequence ID" value="PUU82708.1"/>
    <property type="molecule type" value="Genomic_DNA"/>
</dbReference>
<name>A0A2T7A4R9_TUBBO</name>
<gene>
    <name evidence="10" type="ORF">B9Z19DRAFT_1074300</name>
</gene>
<comment type="caution">
    <text evidence="10">The sequence shown here is derived from an EMBL/GenBank/DDBJ whole genome shotgun (WGS) entry which is preliminary data.</text>
</comment>
<dbReference type="GO" id="GO:0051536">
    <property type="term" value="F:iron-sulfur cluster binding"/>
    <property type="evidence" value="ECO:0007669"/>
    <property type="project" value="UniProtKB-KW"/>
</dbReference>
<keyword evidence="8" id="KW-0175">Coiled coil</keyword>
<evidence type="ECO:0000256" key="9">
    <source>
        <dbReference type="SAM" id="MobiDB-lite"/>
    </source>
</evidence>
<dbReference type="PANTHER" id="PTHR13184">
    <property type="entry name" value="37S RIBOSOMAL PROTEIN S22"/>
    <property type="match status" value="1"/>
</dbReference>
<dbReference type="GO" id="GO:0008168">
    <property type="term" value="F:methyltransferase activity"/>
    <property type="evidence" value="ECO:0007669"/>
    <property type="project" value="InterPro"/>
</dbReference>
<evidence type="ECO:0000256" key="4">
    <source>
        <dbReference type="ARBA" id="ARBA00023004"/>
    </source>
</evidence>
<feature type="coiled-coil region" evidence="8">
    <location>
        <begin position="722"/>
        <end position="763"/>
    </location>
</feature>
<keyword evidence="4" id="KW-0408">Iron</keyword>
<feature type="region of interest" description="Disordered" evidence="9">
    <location>
        <begin position="169"/>
        <end position="196"/>
    </location>
</feature>
<feature type="compositionally biased region" description="Low complexity" evidence="9">
    <location>
        <begin position="40"/>
        <end position="52"/>
    </location>
</feature>
<dbReference type="InterPro" id="IPR052571">
    <property type="entry name" value="Mt_RNA_Methyltransferase"/>
</dbReference>
<dbReference type="STRING" id="42251.A0A2T7A4R9"/>
<evidence type="ECO:0000256" key="2">
    <source>
        <dbReference type="ARBA" id="ARBA00022723"/>
    </source>
</evidence>
<dbReference type="InterPro" id="IPR015324">
    <property type="entry name" value="Ribosomal_Rsm22-like"/>
</dbReference>
<dbReference type="GO" id="GO:0005763">
    <property type="term" value="C:mitochondrial small ribosomal subunit"/>
    <property type="evidence" value="ECO:0007669"/>
    <property type="project" value="TreeGrafter"/>
</dbReference>
<keyword evidence="6" id="KW-0496">Mitochondrion</keyword>
<sequence length="774" mass="87897">MFATRRALRYLPLSKRLSALNSQFKFRHLHTTLPHRSRDSSTPSPLSSTPPAIIIKPPIEEYIRQIREQYGDYLPAGLLDESEYKLYERYYGRPTRLLQPGEKVEDFEEYSEEGRVTVHNEDGVEIPQEEVEIEFDETDEQDHLFPPPKTPAEEALYAQVAQRIAHPEGVEKEERDGDHVSHLRPDSPRPLPSHPLTSIGRFATYPGCVHLPPSIKDQTESIIADVAAPHLMDSAKETLGGSLFTFSPIYAGKRSKRCLHIPLNPTHAKMSDMDANVFLTAVMPGLYAQCLSSLSELRRRLGGDWGVKNVLDIGSGGAGILAWRSIVEAEEEGRKDEFSERTGKPGPDGKALPAAWERSGFRAVVVTGSLALRQKASRLLDNTTFIPRMPDIYFENLHYTPGGPTEKNTTQPRKLYDLIIATNRLLPLVENFYRRQAIEQLWSHLNPNGGVLLMIEKGVPMGFEAIASARSTILGDYIKDVGEAFQSPQTTNADGSTNPPIEKGPGAIIAPCTNHEQCPMFAFGPTDGTRRKEYCRFSQRYARPRYMRNLMNKQVKDHEDLEYSYVAFRRGVDHRADTKNKINPAIEDFGTIPVDDDEHYTPIQSPYTMPQLRNYSLTLPRVVFPPIKRDGHVIIDVCTPTGVIERWTVPQSFGKVEYKDARKSRWGDLWALGAKTRVKRNLKIGNDNEKCMSRLIAIRDPFGDGVKAIVKDKTPTFLKGRKKELREKRKEEKLMKKKMARERNEKMAKLNREKRKLKRQRKEGYGVTIKRVAM</sequence>
<keyword evidence="2" id="KW-0479">Metal-binding</keyword>
<dbReference type="Proteomes" id="UP000244722">
    <property type="component" value="Unassembled WGS sequence"/>
</dbReference>
<dbReference type="GO" id="GO:0006412">
    <property type="term" value="P:translation"/>
    <property type="evidence" value="ECO:0007669"/>
    <property type="project" value="InterPro"/>
</dbReference>
<comment type="subcellular location">
    <subcellularLocation>
        <location evidence="1">Mitochondrion</location>
    </subcellularLocation>
</comment>